<gene>
    <name evidence="10" type="ORF">DM860_013306</name>
</gene>
<proteinExistence type="inferred from homology"/>
<evidence type="ECO:0000313" key="11">
    <source>
        <dbReference type="Proteomes" id="UP000249390"/>
    </source>
</evidence>
<dbReference type="Gene3D" id="2.160.20.10">
    <property type="entry name" value="Single-stranded right-handed beta-helix, Pectin lyase-like"/>
    <property type="match status" value="1"/>
</dbReference>
<evidence type="ECO:0000259" key="9">
    <source>
        <dbReference type="Pfam" id="PF01095"/>
    </source>
</evidence>
<reference evidence="10 11" key="1">
    <citation type="submission" date="2018-06" db="EMBL/GenBank/DDBJ databases">
        <title>The Genome of Cuscuta australis (Dodder) Provides Insight into the Evolution of Plant Parasitism.</title>
        <authorList>
            <person name="Liu H."/>
        </authorList>
    </citation>
    <scope>NUCLEOTIDE SEQUENCE [LARGE SCALE GENOMIC DNA]</scope>
    <source>
        <strain evidence="11">cv. Yunnan</strain>
        <tissue evidence="10">Vines</tissue>
    </source>
</reference>
<organism evidence="10 11">
    <name type="scientific">Cuscuta australis</name>
    <dbReference type="NCBI Taxonomy" id="267555"/>
    <lineage>
        <taxon>Eukaryota</taxon>
        <taxon>Viridiplantae</taxon>
        <taxon>Streptophyta</taxon>
        <taxon>Embryophyta</taxon>
        <taxon>Tracheophyta</taxon>
        <taxon>Spermatophyta</taxon>
        <taxon>Magnoliopsida</taxon>
        <taxon>eudicotyledons</taxon>
        <taxon>Gunneridae</taxon>
        <taxon>Pentapetalae</taxon>
        <taxon>asterids</taxon>
        <taxon>lamiids</taxon>
        <taxon>Solanales</taxon>
        <taxon>Convolvulaceae</taxon>
        <taxon>Cuscuteae</taxon>
        <taxon>Cuscuta</taxon>
        <taxon>Cuscuta subgen. Grammica</taxon>
        <taxon>Cuscuta sect. Cleistogrammica</taxon>
    </lineage>
</organism>
<sequence>MTAINIINSFRVVSMLKALVIMVCVWLAASDAAVVLIRVDQSGGGGGGVHVHHRKIQDAIDSVPSNNSRRVLISVAPGVYREKVVVPADKPFITLSGNKGNGSATVITWADYGDIFFSPTLTIFASDFTALYLTIQNTHGPGAKAVAMRVCADRVALFGCRILSHQDTLLDDRGRHYYKNCYIQGDTDFICGNAASLFEKCHLHSVSEGNGAITAQRRGSRWEATGFAFVGCTITGTKTAFLGRPWGAYSRVIFALTNMSNVVLPQGWDNWNDLSKQRTVYYGEYKCYGAGAKRRGRVNWSRSLSSEEAAPFLTTHMIGGGSWIRMAAARH</sequence>
<keyword evidence="5" id="KW-0063">Aspartyl esterase</keyword>
<dbReference type="SUPFAM" id="SSF51126">
    <property type="entry name" value="Pectin lyase-like"/>
    <property type="match status" value="1"/>
</dbReference>
<dbReference type="EMBL" id="NQVE01000115">
    <property type="protein sequence ID" value="RAL47341.1"/>
    <property type="molecule type" value="Genomic_DNA"/>
</dbReference>
<dbReference type="AlphaFoldDB" id="A0A328DT54"/>
<keyword evidence="6" id="KW-0325">Glycoprotein</keyword>
<dbReference type="GO" id="GO:0042545">
    <property type="term" value="P:cell wall modification"/>
    <property type="evidence" value="ECO:0007669"/>
    <property type="project" value="InterPro"/>
</dbReference>
<evidence type="ECO:0000256" key="2">
    <source>
        <dbReference type="ARBA" id="ARBA00008891"/>
    </source>
</evidence>
<dbReference type="PANTHER" id="PTHR31321">
    <property type="entry name" value="ACYL-COA THIOESTER HYDROLASE YBHC-RELATED"/>
    <property type="match status" value="1"/>
</dbReference>
<feature type="domain" description="Pectinesterase catalytic" evidence="9">
    <location>
        <begin position="52"/>
        <end position="320"/>
    </location>
</feature>
<evidence type="ECO:0000256" key="1">
    <source>
        <dbReference type="ARBA" id="ARBA00005184"/>
    </source>
</evidence>
<evidence type="ECO:0000256" key="5">
    <source>
        <dbReference type="ARBA" id="ARBA00023085"/>
    </source>
</evidence>
<evidence type="ECO:0000256" key="6">
    <source>
        <dbReference type="ARBA" id="ARBA00023180"/>
    </source>
</evidence>
<comment type="similarity">
    <text evidence="2">Belongs to the pectinesterase family.</text>
</comment>
<dbReference type="InterPro" id="IPR012334">
    <property type="entry name" value="Pectin_lyas_fold"/>
</dbReference>
<comment type="function">
    <text evidence="8">Acts in the modification of cell walls via demethylesterification of cell wall pectin.</text>
</comment>
<keyword evidence="4" id="KW-0378">Hydrolase</keyword>
<evidence type="ECO:0000313" key="10">
    <source>
        <dbReference type="EMBL" id="RAL47341.1"/>
    </source>
</evidence>
<evidence type="ECO:0000256" key="7">
    <source>
        <dbReference type="ARBA" id="ARBA00047928"/>
    </source>
</evidence>
<dbReference type="PANTHER" id="PTHR31321:SF72">
    <property type="entry name" value="PECTINESTERASE 11-RELATED"/>
    <property type="match status" value="1"/>
</dbReference>
<dbReference type="FunFam" id="2.160.20.10:FF:000013">
    <property type="entry name" value="Pectinesterase"/>
    <property type="match status" value="1"/>
</dbReference>
<protein>
    <recommendedName>
        <fullName evidence="3">pectinesterase</fullName>
        <ecNumber evidence="3">3.1.1.11</ecNumber>
    </recommendedName>
</protein>
<dbReference type="Pfam" id="PF01095">
    <property type="entry name" value="Pectinesterase"/>
    <property type="match status" value="1"/>
</dbReference>
<dbReference type="InterPro" id="IPR011050">
    <property type="entry name" value="Pectin_lyase_fold/virulence"/>
</dbReference>
<comment type="pathway">
    <text evidence="1">Glycan metabolism; pectin degradation; 2-dehydro-3-deoxy-D-gluconate from pectin: step 1/5.</text>
</comment>
<dbReference type="UniPathway" id="UPA00545">
    <property type="reaction ID" value="UER00823"/>
</dbReference>
<dbReference type="GO" id="GO:0045490">
    <property type="term" value="P:pectin catabolic process"/>
    <property type="evidence" value="ECO:0007669"/>
    <property type="project" value="UniProtKB-UniPathway"/>
</dbReference>
<dbReference type="InterPro" id="IPR000070">
    <property type="entry name" value="Pectinesterase_cat"/>
</dbReference>
<dbReference type="EC" id="3.1.1.11" evidence="3"/>
<dbReference type="GO" id="GO:0030599">
    <property type="term" value="F:pectinesterase activity"/>
    <property type="evidence" value="ECO:0007669"/>
    <property type="project" value="UniProtKB-EC"/>
</dbReference>
<accession>A0A328DT54</accession>
<comment type="caution">
    <text evidence="10">The sequence shown here is derived from an EMBL/GenBank/DDBJ whole genome shotgun (WGS) entry which is preliminary data.</text>
</comment>
<keyword evidence="11" id="KW-1185">Reference proteome</keyword>
<name>A0A328DT54_9ASTE</name>
<evidence type="ECO:0000256" key="8">
    <source>
        <dbReference type="ARBA" id="ARBA00057335"/>
    </source>
</evidence>
<dbReference type="Proteomes" id="UP000249390">
    <property type="component" value="Unassembled WGS sequence"/>
</dbReference>
<evidence type="ECO:0000256" key="3">
    <source>
        <dbReference type="ARBA" id="ARBA00013229"/>
    </source>
</evidence>
<comment type="catalytic activity">
    <reaction evidence="7">
        <text>[(1-&gt;4)-alpha-D-galacturonosyl methyl ester](n) + n H2O = [(1-&gt;4)-alpha-D-galacturonosyl](n) + n methanol + n H(+)</text>
        <dbReference type="Rhea" id="RHEA:22380"/>
        <dbReference type="Rhea" id="RHEA-COMP:14570"/>
        <dbReference type="Rhea" id="RHEA-COMP:14573"/>
        <dbReference type="ChEBI" id="CHEBI:15377"/>
        <dbReference type="ChEBI" id="CHEBI:15378"/>
        <dbReference type="ChEBI" id="CHEBI:17790"/>
        <dbReference type="ChEBI" id="CHEBI:140522"/>
        <dbReference type="ChEBI" id="CHEBI:140523"/>
        <dbReference type="EC" id="3.1.1.11"/>
    </reaction>
</comment>
<evidence type="ECO:0000256" key="4">
    <source>
        <dbReference type="ARBA" id="ARBA00022801"/>
    </source>
</evidence>